<dbReference type="OrthoDB" id="2080803at2"/>
<dbReference type="InterPro" id="IPR019734">
    <property type="entry name" value="TPR_rpt"/>
</dbReference>
<sequence length="414" mass="47417">MLTALSAGQLEEAQRVFALALRHDDDDMLFSLAEELYGLGFLKQSKRTYSKLLETYPDADEIRIGLADVAIDEDEIDEALGYLSEIEETSDAYVEALLVTADLYQTEELYEASEQKLLKAYELAPDEPVILFALGEFYFNMRQFKQAITFYKEMLLQGLKSFSRVDLVSRIGVAYAQAGNFDNAIGYLEQIHEADMTADVQFQLGFTYFQLKEWEKAAKAFEGLEDMDNQYGSLYPYLGQVYVELNRLEDALRTFQAGLAVDEFNENLYRLAAETAIKLSDDDQAIKYFLQGLNIEPDDTTMVLELSNLYVQKGEDDKNVELLSAYVQNDEIDPQIYWNAAKSLARVDQWDLARKYWEAAQPYFMENGDFLREAFDFWREDGDSANAIVLGQAYLKVEPEDTEMIDAVDSLENY</sequence>
<dbReference type="KEGG" id="wei:EQG49_12990"/>
<feature type="repeat" description="TPR" evidence="3">
    <location>
        <begin position="266"/>
        <end position="299"/>
    </location>
</feature>
<dbReference type="AlphaFoldDB" id="A0A4V1AJ25"/>
<dbReference type="InterPro" id="IPR051012">
    <property type="entry name" value="CellSynth/LPSAsmb/PSIAsmb"/>
</dbReference>
<gene>
    <name evidence="4" type="ORF">EQG49_12990</name>
</gene>
<dbReference type="Pfam" id="PF13432">
    <property type="entry name" value="TPR_16"/>
    <property type="match status" value="3"/>
</dbReference>
<keyword evidence="2 3" id="KW-0802">TPR repeat</keyword>
<dbReference type="PANTHER" id="PTHR45586">
    <property type="entry name" value="TPR REPEAT-CONTAINING PROTEIN PA4667"/>
    <property type="match status" value="1"/>
</dbReference>
<proteinExistence type="predicted"/>
<dbReference type="EMBL" id="CP037940">
    <property type="protein sequence ID" value="QBO37525.1"/>
    <property type="molecule type" value="Genomic_DNA"/>
</dbReference>
<dbReference type="PROSITE" id="PS50005">
    <property type="entry name" value="TPR"/>
    <property type="match status" value="3"/>
</dbReference>
<protein>
    <submittedName>
        <fullName evidence="4">Tetratricopeptide repeat protein</fullName>
    </submittedName>
</protein>
<feature type="repeat" description="TPR" evidence="3">
    <location>
        <begin position="198"/>
        <end position="231"/>
    </location>
</feature>
<keyword evidence="5" id="KW-1185">Reference proteome</keyword>
<dbReference type="Proteomes" id="UP000292886">
    <property type="component" value="Chromosome"/>
</dbReference>
<dbReference type="PANTHER" id="PTHR45586:SF15">
    <property type="entry name" value="TPR REPEAT-CONTAINING PROTEIN YPIA"/>
    <property type="match status" value="1"/>
</dbReference>
<keyword evidence="1" id="KW-0677">Repeat</keyword>
<reference evidence="5" key="1">
    <citation type="submission" date="2019-03" db="EMBL/GenBank/DDBJ databases">
        <title>Weissella sp. 26KH-42 Genome sequencing.</title>
        <authorList>
            <person name="Heo J."/>
            <person name="Kim S.-J."/>
            <person name="Kim J.-S."/>
            <person name="Hong S.-B."/>
            <person name="Kwon S.-W."/>
        </authorList>
    </citation>
    <scope>NUCLEOTIDE SEQUENCE [LARGE SCALE GENOMIC DNA]</scope>
    <source>
        <strain evidence="5">26KH-42</strain>
    </source>
</reference>
<feature type="repeat" description="TPR" evidence="3">
    <location>
        <begin position="232"/>
        <end position="265"/>
    </location>
</feature>
<evidence type="ECO:0000313" key="5">
    <source>
        <dbReference type="Proteomes" id="UP000292886"/>
    </source>
</evidence>
<dbReference type="Pfam" id="PF13181">
    <property type="entry name" value="TPR_8"/>
    <property type="match status" value="1"/>
</dbReference>
<evidence type="ECO:0000256" key="2">
    <source>
        <dbReference type="ARBA" id="ARBA00022803"/>
    </source>
</evidence>
<name>A0A4V1AJ25_9LACO</name>
<dbReference type="SMART" id="SM00028">
    <property type="entry name" value="TPR"/>
    <property type="match status" value="8"/>
</dbReference>
<dbReference type="SUPFAM" id="SSF48452">
    <property type="entry name" value="TPR-like"/>
    <property type="match status" value="2"/>
</dbReference>
<evidence type="ECO:0000256" key="3">
    <source>
        <dbReference type="PROSITE-ProRule" id="PRU00339"/>
    </source>
</evidence>
<dbReference type="InterPro" id="IPR011990">
    <property type="entry name" value="TPR-like_helical_dom_sf"/>
</dbReference>
<dbReference type="Gene3D" id="1.25.40.10">
    <property type="entry name" value="Tetratricopeptide repeat domain"/>
    <property type="match status" value="2"/>
</dbReference>
<evidence type="ECO:0000256" key="1">
    <source>
        <dbReference type="ARBA" id="ARBA00022737"/>
    </source>
</evidence>
<accession>A0A4V1AJ25</accession>
<evidence type="ECO:0000313" key="4">
    <source>
        <dbReference type="EMBL" id="QBO37525.1"/>
    </source>
</evidence>
<organism evidence="4 5">
    <name type="scientific">Periweissella cryptocerci</name>
    <dbReference type="NCBI Taxonomy" id="2506420"/>
    <lineage>
        <taxon>Bacteria</taxon>
        <taxon>Bacillati</taxon>
        <taxon>Bacillota</taxon>
        <taxon>Bacilli</taxon>
        <taxon>Lactobacillales</taxon>
        <taxon>Lactobacillaceae</taxon>
        <taxon>Periweissella</taxon>
    </lineage>
</organism>